<organism evidence="3 4">
    <name type="scientific">Protopolystoma xenopodis</name>
    <dbReference type="NCBI Taxonomy" id="117903"/>
    <lineage>
        <taxon>Eukaryota</taxon>
        <taxon>Metazoa</taxon>
        <taxon>Spiralia</taxon>
        <taxon>Lophotrochozoa</taxon>
        <taxon>Platyhelminthes</taxon>
        <taxon>Monogenea</taxon>
        <taxon>Polyopisthocotylea</taxon>
        <taxon>Polystomatidea</taxon>
        <taxon>Polystomatidae</taxon>
        <taxon>Protopolystoma</taxon>
    </lineage>
</organism>
<dbReference type="EMBL" id="CAAALY010247676">
    <property type="protein sequence ID" value="VEL34449.1"/>
    <property type="molecule type" value="Genomic_DNA"/>
</dbReference>
<name>A0A448XE26_9PLAT</name>
<dbReference type="Pfam" id="PF00011">
    <property type="entry name" value="HSP20"/>
    <property type="match status" value="1"/>
</dbReference>
<comment type="caution">
    <text evidence="3">The sequence shown here is derived from an EMBL/GenBank/DDBJ whole genome shotgun (WGS) entry which is preliminary data.</text>
</comment>
<dbReference type="Proteomes" id="UP000784294">
    <property type="component" value="Unassembled WGS sequence"/>
</dbReference>
<evidence type="ECO:0000313" key="4">
    <source>
        <dbReference type="Proteomes" id="UP000784294"/>
    </source>
</evidence>
<dbReference type="CDD" id="cd06464">
    <property type="entry name" value="ACD_sHsps-like"/>
    <property type="match status" value="1"/>
</dbReference>
<evidence type="ECO:0000313" key="3">
    <source>
        <dbReference type="EMBL" id="VEL34449.1"/>
    </source>
</evidence>
<feature type="domain" description="SHSP" evidence="2">
    <location>
        <begin position="22"/>
        <end position="104"/>
    </location>
</feature>
<reference evidence="3" key="1">
    <citation type="submission" date="2018-11" db="EMBL/GenBank/DDBJ databases">
        <authorList>
            <consortium name="Pathogen Informatics"/>
        </authorList>
    </citation>
    <scope>NUCLEOTIDE SEQUENCE</scope>
</reference>
<accession>A0A448XE26</accession>
<feature type="compositionally biased region" description="Polar residues" evidence="1">
    <location>
        <begin position="110"/>
        <end position="134"/>
    </location>
</feature>
<feature type="region of interest" description="Disordered" evidence="1">
    <location>
        <begin position="99"/>
        <end position="134"/>
    </location>
</feature>
<proteinExistence type="predicted"/>
<protein>
    <recommendedName>
        <fullName evidence="2">SHSP domain-containing protein</fullName>
    </recommendedName>
</protein>
<dbReference type="Gene3D" id="2.60.40.790">
    <property type="match status" value="1"/>
</dbReference>
<dbReference type="InterPro" id="IPR008978">
    <property type="entry name" value="HSP20-like_chaperone"/>
</dbReference>
<dbReference type="OrthoDB" id="6236840at2759"/>
<sequence length="134" mass="14858">MSSVLEHVSTVFTACEKTQRISLKVLLDARGLRREHLRAVVSFRRREVVITARVEETTSDAVIRRRIRQTISLPELTDPDEVSAVLSLKGYLILDLPQKLPPSDAPSLETGVSRTSSTDRLGDTVNSQSSKSTL</sequence>
<keyword evidence="4" id="KW-1185">Reference proteome</keyword>
<dbReference type="InterPro" id="IPR002068">
    <property type="entry name" value="A-crystallin/Hsp20_dom"/>
</dbReference>
<dbReference type="AlphaFoldDB" id="A0A448XE26"/>
<evidence type="ECO:0000256" key="1">
    <source>
        <dbReference type="SAM" id="MobiDB-lite"/>
    </source>
</evidence>
<gene>
    <name evidence="3" type="ORF">PXEA_LOCUS27889</name>
</gene>
<evidence type="ECO:0000259" key="2">
    <source>
        <dbReference type="Pfam" id="PF00011"/>
    </source>
</evidence>
<feature type="non-terminal residue" evidence="3">
    <location>
        <position position="134"/>
    </location>
</feature>